<dbReference type="Proteomes" id="UP001230504">
    <property type="component" value="Unassembled WGS sequence"/>
</dbReference>
<protein>
    <submittedName>
        <fullName evidence="2">Uncharacterized protein</fullName>
    </submittedName>
</protein>
<feature type="chain" id="PRO_5041991388" evidence="1">
    <location>
        <begin position="27"/>
        <end position="73"/>
    </location>
</feature>
<evidence type="ECO:0000313" key="3">
    <source>
        <dbReference type="Proteomes" id="UP001230504"/>
    </source>
</evidence>
<feature type="signal peptide" evidence="1">
    <location>
        <begin position="1"/>
        <end position="26"/>
    </location>
</feature>
<accession>A0AAD8V7U5</accession>
<name>A0AAD8V7U5_9PEZI</name>
<dbReference type="RefSeq" id="XP_060415904.1">
    <property type="nucleotide sequence ID" value="XM_060562143.1"/>
</dbReference>
<keyword evidence="1" id="KW-0732">Signal</keyword>
<proteinExistence type="predicted"/>
<dbReference type="AlphaFoldDB" id="A0AAD8V7U5"/>
<keyword evidence="3" id="KW-1185">Reference proteome</keyword>
<evidence type="ECO:0000256" key="1">
    <source>
        <dbReference type="SAM" id="SignalP"/>
    </source>
</evidence>
<comment type="caution">
    <text evidence="2">The sequence shown here is derived from an EMBL/GenBank/DDBJ whole genome shotgun (WGS) entry which is preliminary data.</text>
</comment>
<sequence length="73" mass="7968">PPPPLSLSHTHTLSLFLSFSLSLSLSLPRLLFSYLCQLGSDLLYSLIHPHLGADFLGLGTSGIHNWHTCSPLE</sequence>
<reference evidence="2" key="1">
    <citation type="submission" date="2021-06" db="EMBL/GenBank/DDBJ databases">
        <title>Comparative genomics, transcriptomics and evolutionary studies reveal genomic signatures of adaptation to plant cell wall in hemibiotrophic fungi.</title>
        <authorList>
            <consortium name="DOE Joint Genome Institute"/>
            <person name="Baroncelli R."/>
            <person name="Diaz J.F."/>
            <person name="Benocci T."/>
            <person name="Peng M."/>
            <person name="Battaglia E."/>
            <person name="Haridas S."/>
            <person name="Andreopoulos W."/>
            <person name="Labutti K."/>
            <person name="Pangilinan J."/>
            <person name="Floch G.L."/>
            <person name="Makela M.R."/>
            <person name="Henrissat B."/>
            <person name="Grigoriev I.V."/>
            <person name="Crouch J.A."/>
            <person name="De Vries R.P."/>
            <person name="Sukno S.A."/>
            <person name="Thon M.R."/>
        </authorList>
    </citation>
    <scope>NUCLEOTIDE SEQUENCE</scope>
    <source>
        <strain evidence="2">CBS 125086</strain>
    </source>
</reference>
<organism evidence="2 3">
    <name type="scientific">Colletotrichum navitas</name>
    <dbReference type="NCBI Taxonomy" id="681940"/>
    <lineage>
        <taxon>Eukaryota</taxon>
        <taxon>Fungi</taxon>
        <taxon>Dikarya</taxon>
        <taxon>Ascomycota</taxon>
        <taxon>Pezizomycotina</taxon>
        <taxon>Sordariomycetes</taxon>
        <taxon>Hypocreomycetidae</taxon>
        <taxon>Glomerellales</taxon>
        <taxon>Glomerellaceae</taxon>
        <taxon>Colletotrichum</taxon>
        <taxon>Colletotrichum graminicola species complex</taxon>
    </lineage>
</organism>
<evidence type="ECO:0000313" key="2">
    <source>
        <dbReference type="EMBL" id="KAK1594785.1"/>
    </source>
</evidence>
<feature type="non-terminal residue" evidence="2">
    <location>
        <position position="1"/>
    </location>
</feature>
<dbReference type="EMBL" id="JAHLJV010000018">
    <property type="protein sequence ID" value="KAK1594785.1"/>
    <property type="molecule type" value="Genomic_DNA"/>
</dbReference>
<dbReference type="GeneID" id="85446383"/>
<gene>
    <name evidence="2" type="ORF">LY79DRAFT_628927</name>
</gene>